<dbReference type="EMBL" id="JACXVP010000010">
    <property type="protein sequence ID" value="KAG5581176.1"/>
    <property type="molecule type" value="Genomic_DNA"/>
</dbReference>
<organism evidence="2 3">
    <name type="scientific">Solanum commersonii</name>
    <name type="common">Commerson's wild potato</name>
    <name type="synonym">Commerson's nightshade</name>
    <dbReference type="NCBI Taxonomy" id="4109"/>
    <lineage>
        <taxon>Eukaryota</taxon>
        <taxon>Viridiplantae</taxon>
        <taxon>Streptophyta</taxon>
        <taxon>Embryophyta</taxon>
        <taxon>Tracheophyta</taxon>
        <taxon>Spermatophyta</taxon>
        <taxon>Magnoliopsida</taxon>
        <taxon>eudicotyledons</taxon>
        <taxon>Gunneridae</taxon>
        <taxon>Pentapetalae</taxon>
        <taxon>asterids</taxon>
        <taxon>lamiids</taxon>
        <taxon>Solanales</taxon>
        <taxon>Solanaceae</taxon>
        <taxon>Solanoideae</taxon>
        <taxon>Solaneae</taxon>
        <taxon>Solanum</taxon>
    </lineage>
</organism>
<gene>
    <name evidence="2" type="ORF">H5410_051803</name>
</gene>
<evidence type="ECO:0000256" key="1">
    <source>
        <dbReference type="SAM" id="MobiDB-lite"/>
    </source>
</evidence>
<name>A0A9J5X237_SOLCO</name>
<comment type="caution">
    <text evidence="2">The sequence shown here is derived from an EMBL/GenBank/DDBJ whole genome shotgun (WGS) entry which is preliminary data.</text>
</comment>
<dbReference type="Proteomes" id="UP000824120">
    <property type="component" value="Chromosome 10"/>
</dbReference>
<dbReference type="AlphaFoldDB" id="A0A9J5X237"/>
<protein>
    <submittedName>
        <fullName evidence="2">Uncharacterized protein</fullName>
    </submittedName>
</protein>
<evidence type="ECO:0000313" key="3">
    <source>
        <dbReference type="Proteomes" id="UP000824120"/>
    </source>
</evidence>
<evidence type="ECO:0000313" key="2">
    <source>
        <dbReference type="EMBL" id="KAG5581176.1"/>
    </source>
</evidence>
<proteinExistence type="predicted"/>
<keyword evidence="3" id="KW-1185">Reference proteome</keyword>
<feature type="region of interest" description="Disordered" evidence="1">
    <location>
        <begin position="52"/>
        <end position="72"/>
    </location>
</feature>
<reference evidence="2 3" key="1">
    <citation type="submission" date="2020-09" db="EMBL/GenBank/DDBJ databases">
        <title>De no assembly of potato wild relative species, Solanum commersonii.</title>
        <authorList>
            <person name="Cho K."/>
        </authorList>
    </citation>
    <scope>NUCLEOTIDE SEQUENCE [LARGE SCALE GENOMIC DNA]</scope>
    <source>
        <strain evidence="2">LZ3.2</strain>
        <tissue evidence="2">Leaf</tissue>
    </source>
</reference>
<sequence length="72" mass="8121">MHEIGVPDLSNNADYAGSIQQISLHSIIDKTMYYLVNKKRLALMEKNTLHDFGREDGGRNKAMSRAASQLRT</sequence>
<accession>A0A9J5X237</accession>